<dbReference type="InterPro" id="IPR001387">
    <property type="entry name" value="Cro/C1-type_HTH"/>
</dbReference>
<name>A0A3S9YM48_9ACTN</name>
<dbReference type="Gene3D" id="1.10.260.40">
    <property type="entry name" value="lambda repressor-like DNA-binding domains"/>
    <property type="match status" value="1"/>
</dbReference>
<dbReference type="Proteomes" id="UP000275579">
    <property type="component" value="Chromosome"/>
</dbReference>
<dbReference type="Pfam" id="PF13560">
    <property type="entry name" value="HTH_31"/>
    <property type="match status" value="1"/>
</dbReference>
<evidence type="ECO:0000313" key="3">
    <source>
        <dbReference type="Proteomes" id="UP000275579"/>
    </source>
</evidence>
<protein>
    <submittedName>
        <fullName evidence="2">Transcriptional regulator</fullName>
    </submittedName>
</protein>
<dbReference type="RefSeq" id="WP_127154831.1">
    <property type="nucleotide sequence ID" value="NZ_CP029042.1"/>
</dbReference>
<gene>
    <name evidence="2" type="ORF">DDE74_39600</name>
</gene>
<evidence type="ECO:0000259" key="1">
    <source>
        <dbReference type="PROSITE" id="PS50943"/>
    </source>
</evidence>
<dbReference type="SUPFAM" id="SSF47413">
    <property type="entry name" value="lambda repressor-like DNA-binding domains"/>
    <property type="match status" value="1"/>
</dbReference>
<dbReference type="EMBL" id="CP029042">
    <property type="protein sequence ID" value="AZS76143.1"/>
    <property type="molecule type" value="Genomic_DNA"/>
</dbReference>
<dbReference type="AlphaFoldDB" id="A0A3S9YM48"/>
<evidence type="ECO:0000313" key="2">
    <source>
        <dbReference type="EMBL" id="AZS76143.1"/>
    </source>
</evidence>
<sequence>MSEAQPTMMRRRLGGALKTLRRRTGLNLDDAAARIGLPSGTTLSKVENAKRLVTVTALDAYFTAYGIEEGDARRVEIRKLATLAGSTRRANLLRQYGDAVPDPFADYLELEELAAQADIYASQVIPGILQTSDYAHAVIDGSRRWRTDREVQTFAELRMQRAAVLTREAPLPVWCVLDEAALRRAMGGPAVLAEQLGHLLALQERLPHLQIQVLPFTAGAHPAMDGTHTIFRFDTGSPVVVVEPMTTSLYLEEDADVGQYDVNFNHLRSQALDTKGSRAFIRDVIKEIR</sequence>
<dbReference type="Pfam" id="PF19054">
    <property type="entry name" value="DUF5753"/>
    <property type="match status" value="1"/>
</dbReference>
<feature type="domain" description="HTH cro/C1-type" evidence="1">
    <location>
        <begin position="17"/>
        <end position="72"/>
    </location>
</feature>
<dbReference type="CDD" id="cd00093">
    <property type="entry name" value="HTH_XRE"/>
    <property type="match status" value="1"/>
</dbReference>
<reference evidence="2 3" key="1">
    <citation type="submission" date="2018-04" db="EMBL/GenBank/DDBJ databases">
        <title>Complete genome sequences of Streptomyces lydicus strain WYEC and characterization of antagonistic properties of biological control agents.</title>
        <authorList>
            <person name="Mariita R.M."/>
            <person name="Sello J.K."/>
        </authorList>
    </citation>
    <scope>NUCLEOTIDE SEQUENCE [LARGE SCALE GENOMIC DNA]</scope>
    <source>
        <strain evidence="2 3">WYEC 108</strain>
    </source>
</reference>
<dbReference type="InterPro" id="IPR010982">
    <property type="entry name" value="Lambda_DNA-bd_dom_sf"/>
</dbReference>
<dbReference type="GO" id="GO:0003677">
    <property type="term" value="F:DNA binding"/>
    <property type="evidence" value="ECO:0007669"/>
    <property type="project" value="InterPro"/>
</dbReference>
<accession>A0A3S9YM48</accession>
<proteinExistence type="predicted"/>
<dbReference type="SMART" id="SM00530">
    <property type="entry name" value="HTH_XRE"/>
    <property type="match status" value="1"/>
</dbReference>
<dbReference type="InterPro" id="IPR043917">
    <property type="entry name" value="DUF5753"/>
</dbReference>
<dbReference type="PROSITE" id="PS50943">
    <property type="entry name" value="HTH_CROC1"/>
    <property type="match status" value="1"/>
</dbReference>
<organism evidence="2 3">
    <name type="scientific">Streptomyces lydicus</name>
    <dbReference type="NCBI Taxonomy" id="47763"/>
    <lineage>
        <taxon>Bacteria</taxon>
        <taxon>Bacillati</taxon>
        <taxon>Actinomycetota</taxon>
        <taxon>Actinomycetes</taxon>
        <taxon>Kitasatosporales</taxon>
        <taxon>Streptomycetaceae</taxon>
        <taxon>Streptomyces</taxon>
    </lineage>
</organism>